<sequence length="77" mass="8824">MRVKPASNEQQVKPSRQPTPRPDVLNNSPTPQAAKRGPRLLDTKICDRPLTPSDVNLNRSDSTFTKWEAWNKKDLWV</sequence>
<protein>
    <submittedName>
        <fullName evidence="2">Uncharacterized protein</fullName>
    </submittedName>
</protein>
<evidence type="ECO:0000313" key="3">
    <source>
        <dbReference type="Proteomes" id="UP001519460"/>
    </source>
</evidence>
<name>A0ABD0J8T6_9CAEN</name>
<dbReference type="AlphaFoldDB" id="A0ABD0J8T6"/>
<keyword evidence="3" id="KW-1185">Reference proteome</keyword>
<dbReference type="EMBL" id="JACVVK020000558">
    <property type="protein sequence ID" value="KAK7466518.1"/>
    <property type="molecule type" value="Genomic_DNA"/>
</dbReference>
<comment type="caution">
    <text evidence="2">The sequence shown here is derived from an EMBL/GenBank/DDBJ whole genome shotgun (WGS) entry which is preliminary data.</text>
</comment>
<feature type="compositionally biased region" description="Polar residues" evidence="1">
    <location>
        <begin position="7"/>
        <end position="18"/>
    </location>
</feature>
<evidence type="ECO:0000256" key="1">
    <source>
        <dbReference type="SAM" id="MobiDB-lite"/>
    </source>
</evidence>
<evidence type="ECO:0000313" key="2">
    <source>
        <dbReference type="EMBL" id="KAK7466518.1"/>
    </source>
</evidence>
<reference evidence="2 3" key="1">
    <citation type="journal article" date="2023" name="Sci. Data">
        <title>Genome assembly of the Korean intertidal mud-creeper Batillaria attramentaria.</title>
        <authorList>
            <person name="Patra A.K."/>
            <person name="Ho P.T."/>
            <person name="Jun S."/>
            <person name="Lee S.J."/>
            <person name="Kim Y."/>
            <person name="Won Y.J."/>
        </authorList>
    </citation>
    <scope>NUCLEOTIDE SEQUENCE [LARGE SCALE GENOMIC DNA]</scope>
    <source>
        <strain evidence="2">Wonlab-2016</strain>
    </source>
</reference>
<gene>
    <name evidence="2" type="ORF">BaRGS_00037393</name>
</gene>
<dbReference type="Proteomes" id="UP001519460">
    <property type="component" value="Unassembled WGS sequence"/>
</dbReference>
<feature type="region of interest" description="Disordered" evidence="1">
    <location>
        <begin position="1"/>
        <end position="52"/>
    </location>
</feature>
<proteinExistence type="predicted"/>
<accession>A0ABD0J8T6</accession>
<organism evidence="2 3">
    <name type="scientific">Batillaria attramentaria</name>
    <dbReference type="NCBI Taxonomy" id="370345"/>
    <lineage>
        <taxon>Eukaryota</taxon>
        <taxon>Metazoa</taxon>
        <taxon>Spiralia</taxon>
        <taxon>Lophotrochozoa</taxon>
        <taxon>Mollusca</taxon>
        <taxon>Gastropoda</taxon>
        <taxon>Caenogastropoda</taxon>
        <taxon>Sorbeoconcha</taxon>
        <taxon>Cerithioidea</taxon>
        <taxon>Batillariidae</taxon>
        <taxon>Batillaria</taxon>
    </lineage>
</organism>